<feature type="domain" description="HTH marR-type" evidence="4">
    <location>
        <begin position="10"/>
        <end position="144"/>
    </location>
</feature>
<keyword evidence="6" id="KW-1185">Reference proteome</keyword>
<dbReference type="InterPro" id="IPR039422">
    <property type="entry name" value="MarR/SlyA-like"/>
</dbReference>
<dbReference type="InterPro" id="IPR023187">
    <property type="entry name" value="Tscrpt_reg_MarR-type_CS"/>
</dbReference>
<dbReference type="AlphaFoldDB" id="A0A212R4C4"/>
<dbReference type="PROSITE" id="PS01117">
    <property type="entry name" value="HTH_MARR_1"/>
    <property type="match status" value="1"/>
</dbReference>
<dbReference type="RefSeq" id="WP_088561211.1">
    <property type="nucleotide sequence ID" value="NZ_FYEH01000005.1"/>
</dbReference>
<gene>
    <name evidence="5" type="ORF">SAMN07250955_105208</name>
</gene>
<keyword evidence="1" id="KW-0805">Transcription regulation</keyword>
<organism evidence="5 6">
    <name type="scientific">Arboricoccus pini</name>
    <dbReference type="NCBI Taxonomy" id="1963835"/>
    <lineage>
        <taxon>Bacteria</taxon>
        <taxon>Pseudomonadati</taxon>
        <taxon>Pseudomonadota</taxon>
        <taxon>Alphaproteobacteria</taxon>
        <taxon>Geminicoccales</taxon>
        <taxon>Geminicoccaceae</taxon>
        <taxon>Arboricoccus</taxon>
    </lineage>
</organism>
<dbReference type="SMART" id="SM00347">
    <property type="entry name" value="HTH_MARR"/>
    <property type="match status" value="1"/>
</dbReference>
<dbReference type="Pfam" id="PF01047">
    <property type="entry name" value="MarR"/>
    <property type="match status" value="1"/>
</dbReference>
<dbReference type="OrthoDB" id="5974674at2"/>
<dbReference type="Gene3D" id="1.10.10.10">
    <property type="entry name" value="Winged helix-like DNA-binding domain superfamily/Winged helix DNA-binding domain"/>
    <property type="match status" value="1"/>
</dbReference>
<dbReference type="PANTHER" id="PTHR33164:SF64">
    <property type="entry name" value="TRANSCRIPTIONAL REGULATOR SLYA"/>
    <property type="match status" value="1"/>
</dbReference>
<proteinExistence type="predicted"/>
<dbReference type="SUPFAM" id="SSF46785">
    <property type="entry name" value="Winged helix' DNA-binding domain"/>
    <property type="match status" value="1"/>
</dbReference>
<dbReference type="PANTHER" id="PTHR33164">
    <property type="entry name" value="TRANSCRIPTIONAL REGULATOR, MARR FAMILY"/>
    <property type="match status" value="1"/>
</dbReference>
<dbReference type="GO" id="GO:0003677">
    <property type="term" value="F:DNA binding"/>
    <property type="evidence" value="ECO:0007669"/>
    <property type="project" value="UniProtKB-KW"/>
</dbReference>
<evidence type="ECO:0000256" key="3">
    <source>
        <dbReference type="ARBA" id="ARBA00023163"/>
    </source>
</evidence>
<evidence type="ECO:0000313" key="5">
    <source>
        <dbReference type="EMBL" id="SNB66876.1"/>
    </source>
</evidence>
<evidence type="ECO:0000259" key="4">
    <source>
        <dbReference type="PROSITE" id="PS50995"/>
    </source>
</evidence>
<evidence type="ECO:0000256" key="1">
    <source>
        <dbReference type="ARBA" id="ARBA00023015"/>
    </source>
</evidence>
<dbReference type="InterPro" id="IPR036388">
    <property type="entry name" value="WH-like_DNA-bd_sf"/>
</dbReference>
<protein>
    <submittedName>
        <fullName evidence="5">Transcriptional regulator, MarR family</fullName>
    </submittedName>
</protein>
<evidence type="ECO:0000313" key="6">
    <source>
        <dbReference type="Proteomes" id="UP000197065"/>
    </source>
</evidence>
<dbReference type="GO" id="GO:0006950">
    <property type="term" value="P:response to stress"/>
    <property type="evidence" value="ECO:0007669"/>
    <property type="project" value="TreeGrafter"/>
</dbReference>
<dbReference type="Proteomes" id="UP000197065">
    <property type="component" value="Unassembled WGS sequence"/>
</dbReference>
<sequence length="150" mass="16509">MKSSADAPVDDNLAFLLVTAARLLRGRLESALQGAELDISTSESRTLAMAQRLGAVRQAELAASLGIEPMSLVSHLDRLEKAGLIRRTADPNDRRSKLVLLTPAAQPQLKQIRKVLDDARRAAMHAFSTTELATFQVYLQRLCRDLMNDV</sequence>
<keyword evidence="2" id="KW-0238">DNA-binding</keyword>
<dbReference type="InterPro" id="IPR000835">
    <property type="entry name" value="HTH_MarR-typ"/>
</dbReference>
<keyword evidence="3" id="KW-0804">Transcription</keyword>
<accession>A0A212R4C4</accession>
<dbReference type="InterPro" id="IPR036390">
    <property type="entry name" value="WH_DNA-bd_sf"/>
</dbReference>
<dbReference type="PRINTS" id="PR00598">
    <property type="entry name" value="HTHMARR"/>
</dbReference>
<dbReference type="GO" id="GO:0003700">
    <property type="term" value="F:DNA-binding transcription factor activity"/>
    <property type="evidence" value="ECO:0007669"/>
    <property type="project" value="InterPro"/>
</dbReference>
<evidence type="ECO:0000256" key="2">
    <source>
        <dbReference type="ARBA" id="ARBA00023125"/>
    </source>
</evidence>
<dbReference type="EMBL" id="FYEH01000005">
    <property type="protein sequence ID" value="SNB66876.1"/>
    <property type="molecule type" value="Genomic_DNA"/>
</dbReference>
<reference evidence="5 6" key="1">
    <citation type="submission" date="2017-06" db="EMBL/GenBank/DDBJ databases">
        <authorList>
            <person name="Kim H.J."/>
            <person name="Triplett B.A."/>
        </authorList>
    </citation>
    <scope>NUCLEOTIDE SEQUENCE [LARGE SCALE GENOMIC DNA]</scope>
    <source>
        <strain evidence="5 6">B29T1</strain>
    </source>
</reference>
<dbReference type="PROSITE" id="PS50995">
    <property type="entry name" value="HTH_MARR_2"/>
    <property type="match status" value="1"/>
</dbReference>
<name>A0A212R4C4_9PROT</name>